<protein>
    <recommendedName>
        <fullName evidence="1">UPF0260 protein DFR28_101647</fullName>
    </recommendedName>
</protein>
<gene>
    <name evidence="2" type="ORF">DFR28_101647</name>
</gene>
<dbReference type="RefSeq" id="WP_113952848.1">
    <property type="nucleotide sequence ID" value="NZ_QNRT01000001.1"/>
</dbReference>
<comment type="similarity">
    <text evidence="1">Belongs to the UPF0260 family.</text>
</comment>
<proteinExistence type="inferred from homology"/>
<dbReference type="PANTHER" id="PTHR37421">
    <property type="entry name" value="UPF0260 PROTEIN YCGN"/>
    <property type="match status" value="1"/>
</dbReference>
<dbReference type="NCBIfam" id="NF003507">
    <property type="entry name" value="PRK05170.2-5"/>
    <property type="match status" value="1"/>
</dbReference>
<dbReference type="HAMAP" id="MF_00676">
    <property type="entry name" value="UPF0260"/>
    <property type="match status" value="1"/>
</dbReference>
<dbReference type="Pfam" id="PF03692">
    <property type="entry name" value="CxxCxxCC"/>
    <property type="match status" value="1"/>
</dbReference>
<dbReference type="NCBIfam" id="NF003501">
    <property type="entry name" value="PRK05170.1-5"/>
    <property type="match status" value="1"/>
</dbReference>
<keyword evidence="3" id="KW-1185">Reference proteome</keyword>
<dbReference type="OrthoDB" id="9786855at2"/>
<dbReference type="Proteomes" id="UP000253083">
    <property type="component" value="Unassembled WGS sequence"/>
</dbReference>
<reference evidence="2 3" key="1">
    <citation type="submission" date="2018-06" db="EMBL/GenBank/DDBJ databases">
        <title>Genomic Encyclopedia of Type Strains, Phase IV (KMG-IV): sequencing the most valuable type-strain genomes for metagenomic binning, comparative biology and taxonomic classification.</title>
        <authorList>
            <person name="Goeker M."/>
        </authorList>
    </citation>
    <scope>NUCLEOTIDE SEQUENCE [LARGE SCALE GENOMIC DNA]</scope>
    <source>
        <strain evidence="2 3">DSM 24032</strain>
    </source>
</reference>
<comment type="caution">
    <text evidence="2">The sequence shown here is derived from an EMBL/GenBank/DDBJ whole genome shotgun (WGS) entry which is preliminary data.</text>
</comment>
<dbReference type="AlphaFoldDB" id="A0A395JNN9"/>
<evidence type="ECO:0000313" key="3">
    <source>
        <dbReference type="Proteomes" id="UP000253083"/>
    </source>
</evidence>
<dbReference type="EMBL" id="QNRT01000001">
    <property type="protein sequence ID" value="RBP53261.1"/>
    <property type="molecule type" value="Genomic_DNA"/>
</dbReference>
<organism evidence="2 3">
    <name type="scientific">Arenicella xantha</name>
    <dbReference type="NCBI Taxonomy" id="644221"/>
    <lineage>
        <taxon>Bacteria</taxon>
        <taxon>Pseudomonadati</taxon>
        <taxon>Pseudomonadota</taxon>
        <taxon>Gammaproteobacteria</taxon>
        <taxon>Arenicellales</taxon>
        <taxon>Arenicellaceae</taxon>
        <taxon>Arenicella</taxon>
    </lineage>
</organism>
<sequence length="152" mass="17404">MNNSTPYWETKSLFEMSLQEWESLCDGCAKCCLSQLQDDETEQLVFTDVACDLLDDNTCRCTDYENRSVRVPRCVTMTPDNVHEAAEFAPPSCAYRLVLQGQPLADWHHLVSGSVATVHERGKSVRHRVRFEREVDEDSLQDYIVEWPAEAS</sequence>
<dbReference type="FunCoup" id="A0A395JNN9">
    <property type="interactions" value="32"/>
</dbReference>
<name>A0A395JNN9_9GAMM</name>
<dbReference type="InterPro" id="IPR005358">
    <property type="entry name" value="Puta_zinc/iron-chelating_dom"/>
</dbReference>
<dbReference type="PANTHER" id="PTHR37421:SF1">
    <property type="entry name" value="UPF0260 PROTEIN YCGN"/>
    <property type="match status" value="1"/>
</dbReference>
<dbReference type="PIRSF" id="PIRSF006173">
    <property type="entry name" value="UCP006173"/>
    <property type="match status" value="1"/>
</dbReference>
<accession>A0A395JNN9</accession>
<dbReference type="InParanoid" id="A0A395JNN9"/>
<evidence type="ECO:0000313" key="2">
    <source>
        <dbReference type="EMBL" id="RBP53261.1"/>
    </source>
</evidence>
<dbReference type="InterPro" id="IPR008228">
    <property type="entry name" value="UCP006173"/>
</dbReference>
<evidence type="ECO:0000256" key="1">
    <source>
        <dbReference type="HAMAP-Rule" id="MF_00676"/>
    </source>
</evidence>